<protein>
    <submittedName>
        <fullName evidence="1">Uncharacterized protein</fullName>
    </submittedName>
</protein>
<sequence>MFYLMILNLESTFRAVLESCYRDNLDNAVKTLLEPENLTRIEKRLGEDRKKNENLGYVDYLYLEDIRDIF</sequence>
<dbReference type="KEGG" id="tpie:A7C91_06610"/>
<evidence type="ECO:0000313" key="2">
    <source>
        <dbReference type="Proteomes" id="UP000076969"/>
    </source>
</evidence>
<keyword evidence="2" id="KW-1185">Reference proteome</keyword>
<dbReference type="EMBL" id="CP015520">
    <property type="protein sequence ID" value="ANF22879.1"/>
    <property type="molecule type" value="Genomic_DNA"/>
</dbReference>
<reference evidence="2" key="1">
    <citation type="journal article" date="2016" name="Syst. Appl. Microbiol.">
        <title>Thermococcus piezophilus sp. nov., a novel hyperthermophilic and piezophilic archaeon with a broad pressure range for growth, isolated from a deepest hydrothermal vent at the Mid-Cayman Rise.</title>
        <authorList>
            <person name="Dalmasso C."/>
            <person name="Oger P."/>
            <person name="Selva G."/>
            <person name="Courtine D."/>
            <person name="L'Haridon S."/>
            <person name="Garlaschelli A."/>
            <person name="Roussel E."/>
            <person name="Miyazaki J."/>
            <person name="Reveillaud J."/>
            <person name="Jebbar M."/>
            <person name="Takai K."/>
            <person name="Maignien L."/>
            <person name="Alain K."/>
        </authorList>
    </citation>
    <scope>NUCLEOTIDE SEQUENCE [LARGE SCALE GENOMIC DNA]</scope>
    <source>
        <strain evidence="2">CDGS</strain>
    </source>
</reference>
<evidence type="ECO:0000313" key="1">
    <source>
        <dbReference type="EMBL" id="ANF22879.1"/>
    </source>
</evidence>
<gene>
    <name evidence="1" type="ORF">A7C91_06610</name>
</gene>
<dbReference type="Proteomes" id="UP000076969">
    <property type="component" value="Chromosome"/>
</dbReference>
<organism evidence="1 2">
    <name type="scientific">Thermococcus piezophilus</name>
    <dbReference type="NCBI Taxonomy" id="1712654"/>
    <lineage>
        <taxon>Archaea</taxon>
        <taxon>Methanobacteriati</taxon>
        <taxon>Methanobacteriota</taxon>
        <taxon>Thermococci</taxon>
        <taxon>Thermococcales</taxon>
        <taxon>Thermococcaceae</taxon>
        <taxon>Thermococcus</taxon>
    </lineage>
</organism>
<proteinExistence type="predicted"/>
<name>A0A172WHQ7_9EURY</name>
<accession>A0A172WHQ7</accession>
<dbReference type="AlphaFoldDB" id="A0A172WHQ7"/>